<dbReference type="Proteomes" id="UP000651208">
    <property type="component" value="Unassembled WGS sequence"/>
</dbReference>
<feature type="signal peptide" evidence="4">
    <location>
        <begin position="1"/>
        <end position="32"/>
    </location>
</feature>
<comment type="function">
    <text evidence="4">Involved in the assembly of lipopolysaccharide (LPS). Required for the translocation of LPS from the inner membrane to the outer membrane. May form a bridge between the inner membrane and the outer membrane, via interactions with LptC and LptD, thereby facilitating LPS transfer across the periplasm.</text>
</comment>
<keyword evidence="2 4" id="KW-0732">Signal</keyword>
<name>A0ABR7QUE1_9GAMM</name>
<comment type="caution">
    <text evidence="6">The sequence shown here is derived from an EMBL/GenBank/DDBJ whole genome shotgun (WGS) entry which is preliminary data.</text>
</comment>
<feature type="domain" description="Organic solvent tolerance-like N-terminal" evidence="5">
    <location>
        <begin position="47"/>
        <end position="158"/>
    </location>
</feature>
<organism evidence="6 7">
    <name type="scientific">Frischella japonica</name>
    <dbReference type="NCBI Taxonomy" id="2741544"/>
    <lineage>
        <taxon>Bacteria</taxon>
        <taxon>Pseudomonadati</taxon>
        <taxon>Pseudomonadota</taxon>
        <taxon>Gammaproteobacteria</taxon>
        <taxon>Orbales</taxon>
        <taxon>Orbaceae</taxon>
        <taxon>Frischella</taxon>
    </lineage>
</organism>
<evidence type="ECO:0000256" key="2">
    <source>
        <dbReference type="ARBA" id="ARBA00022729"/>
    </source>
</evidence>
<dbReference type="PANTHER" id="PTHR36504:SF1">
    <property type="entry name" value="LIPOPOLYSACCHARIDE EXPORT SYSTEM PROTEIN LPTA"/>
    <property type="match status" value="1"/>
</dbReference>
<dbReference type="InterPro" id="IPR014340">
    <property type="entry name" value="LptA"/>
</dbReference>
<dbReference type="InterPro" id="IPR005653">
    <property type="entry name" value="OstA-like_N"/>
</dbReference>
<feature type="chain" id="PRO_5044914933" description="Lipopolysaccharide export system protein LptA" evidence="4">
    <location>
        <begin position="33"/>
        <end position="184"/>
    </location>
</feature>
<dbReference type="RefSeq" id="WP_187754279.1">
    <property type="nucleotide sequence ID" value="NZ_JABURY010000003.1"/>
</dbReference>
<sequence length="184" mass="21054" precursor="true">MKNFHGSRFNLNKIKSILVSCFIISISTLSYAESSENPKINAMPISIDADNQQIDIQKNTMTFSGNVVIIQDNITIKANKVVITEIQSKEDQTITAYGQPVLFEQQVQKNDTHYKITGNADKLIYRVKQNDVTMQGNAQIKQKDNYINSNIINYDVQQRKIEAQSDTRQRVRTIIMPEQVKEIN</sequence>
<reference evidence="6 7" key="1">
    <citation type="submission" date="2020-06" db="EMBL/GenBank/DDBJ databases">
        <title>Frischella cerana isolated from Apis cerana gut homogenate.</title>
        <authorList>
            <person name="Wolter L.A."/>
            <person name="Suenami S."/>
            <person name="Miyazaki R."/>
        </authorList>
    </citation>
    <scope>NUCLEOTIDE SEQUENCE [LARGE SCALE GENOMIC DNA]</scope>
    <source>
        <strain evidence="6 7">Ac13</strain>
    </source>
</reference>
<gene>
    <name evidence="4 6" type="primary">lptA</name>
    <name evidence="6" type="ORF">FcAc13_00665</name>
</gene>
<comment type="similarity">
    <text evidence="4">Belongs to the LptA family.</text>
</comment>
<proteinExistence type="inferred from homology"/>
<keyword evidence="1 4" id="KW-0813">Transport</keyword>
<evidence type="ECO:0000313" key="7">
    <source>
        <dbReference type="Proteomes" id="UP000651208"/>
    </source>
</evidence>
<evidence type="ECO:0000313" key="6">
    <source>
        <dbReference type="EMBL" id="MBC9129821.1"/>
    </source>
</evidence>
<keyword evidence="7" id="KW-1185">Reference proteome</keyword>
<dbReference type="PANTHER" id="PTHR36504">
    <property type="entry name" value="LIPOPOLYSACCHARIDE EXPORT SYSTEM PROTEIN LPTA"/>
    <property type="match status" value="1"/>
</dbReference>
<protein>
    <recommendedName>
        <fullName evidence="4">Lipopolysaccharide export system protein LptA</fullName>
    </recommendedName>
</protein>
<dbReference type="NCBIfam" id="TIGR03002">
    <property type="entry name" value="outer_YhbN_LptA"/>
    <property type="match status" value="1"/>
</dbReference>
<dbReference type="InterPro" id="IPR052037">
    <property type="entry name" value="LPS_export_LptA"/>
</dbReference>
<keyword evidence="3 4" id="KW-0574">Periplasm</keyword>
<comment type="subcellular location">
    <subcellularLocation>
        <location evidence="4">Periplasm</location>
    </subcellularLocation>
</comment>
<comment type="subunit">
    <text evidence="4">Component of the lipopolysaccharide transport and assembly complex.</text>
</comment>
<dbReference type="Pfam" id="PF03968">
    <property type="entry name" value="LptD_N"/>
    <property type="match status" value="1"/>
</dbReference>
<evidence type="ECO:0000256" key="1">
    <source>
        <dbReference type="ARBA" id="ARBA00022448"/>
    </source>
</evidence>
<evidence type="ECO:0000256" key="4">
    <source>
        <dbReference type="HAMAP-Rule" id="MF_01914"/>
    </source>
</evidence>
<evidence type="ECO:0000256" key="3">
    <source>
        <dbReference type="ARBA" id="ARBA00022764"/>
    </source>
</evidence>
<dbReference type="EMBL" id="JABURY010000003">
    <property type="protein sequence ID" value="MBC9129821.1"/>
    <property type="molecule type" value="Genomic_DNA"/>
</dbReference>
<dbReference type="Gene3D" id="2.60.450.10">
    <property type="entry name" value="Lipopolysaccharide (LPS) transport protein A like domain"/>
    <property type="match status" value="1"/>
</dbReference>
<accession>A0ABR7QUE1</accession>
<dbReference type="HAMAP" id="MF_01914">
    <property type="entry name" value="LPS_assembly_LptA"/>
    <property type="match status" value="1"/>
</dbReference>
<evidence type="ECO:0000259" key="5">
    <source>
        <dbReference type="Pfam" id="PF03968"/>
    </source>
</evidence>